<feature type="transmembrane region" description="Helical" evidence="1">
    <location>
        <begin position="353"/>
        <end position="375"/>
    </location>
</feature>
<dbReference type="EMBL" id="JAQQXQ010000008">
    <property type="protein sequence ID" value="MDC8755316.1"/>
    <property type="molecule type" value="Genomic_DNA"/>
</dbReference>
<keyword evidence="3" id="KW-1185">Reference proteome</keyword>
<comment type="caution">
    <text evidence="2">The sequence shown here is derived from an EMBL/GenBank/DDBJ whole genome shotgun (WGS) entry which is preliminary data.</text>
</comment>
<reference evidence="2 3" key="1">
    <citation type="submission" date="2022-10" db="EMBL/GenBank/DDBJ databases">
        <title>Erythrobacter sp. sf7 Genome sequencing.</title>
        <authorList>
            <person name="Park S."/>
        </authorList>
    </citation>
    <scope>NUCLEOTIDE SEQUENCE [LARGE SCALE GENOMIC DNA]</scope>
    <source>
        <strain evidence="3">sf7</strain>
    </source>
</reference>
<organism evidence="2 3">
    <name type="scientific">Erythrobacter fulvus</name>
    <dbReference type="NCBI Taxonomy" id="2987523"/>
    <lineage>
        <taxon>Bacteria</taxon>
        <taxon>Pseudomonadati</taxon>
        <taxon>Pseudomonadota</taxon>
        <taxon>Alphaproteobacteria</taxon>
        <taxon>Sphingomonadales</taxon>
        <taxon>Erythrobacteraceae</taxon>
        <taxon>Erythrobacter/Porphyrobacter group</taxon>
        <taxon>Erythrobacter</taxon>
    </lineage>
</organism>
<feature type="transmembrane region" description="Helical" evidence="1">
    <location>
        <begin position="271"/>
        <end position="289"/>
    </location>
</feature>
<name>A0ABT5JS43_9SPHN</name>
<dbReference type="RefSeq" id="WP_273678525.1">
    <property type="nucleotide sequence ID" value="NZ_JAQQXQ010000008.1"/>
</dbReference>
<feature type="transmembrane region" description="Helical" evidence="1">
    <location>
        <begin position="27"/>
        <end position="48"/>
    </location>
</feature>
<keyword evidence="1" id="KW-0472">Membrane</keyword>
<keyword evidence="1" id="KW-1133">Transmembrane helix</keyword>
<sequence>MMITSSAGAIGYGFRSDRISWLDTRTAFALLCLAAIMPLLFVGMPPLVDLFGHYGRYVVQTDIENRPALQEFYSYQWQLIGNLGGDLLVQALHGLLGLETAIKLVVIGTQLLATAGILLVSRECHGRITPFAVMALPLIYGLPFNYGFLNFSLSMALGLLAFVLWMRLDRAGRNNAARIWLGVSGVVIWVCHTFGWAFLGLLCGSSVLAGVIAARERPIAALRQILGACWPLLLPLVPMLVWRTGAGGLDLQGWTLSYKLQWLISAFRNKWVVFDVVSLIAVVITIYWAARTREVAWDRRLGTAAAICFASFMILPVQVFGSMFADMRLVPYILIVALLAISPRGIEPKTLRIISLMAVAFFAGRTLVTGAAYVAQERTVEETLPAIESIPEGSRVAFLSIVPCKTTWELPVLSHMGGVALARRNVFVNNQWQVPGVNPLIVHYPAAAPFEHDPSQFVHSGACDAAVYPDLSQALRQIPQDAFTHVWIVGPVPDPLILPDGLEPVPHAGKGALLAVGGGQ</sequence>
<feature type="transmembrane region" description="Helical" evidence="1">
    <location>
        <begin position="301"/>
        <end position="323"/>
    </location>
</feature>
<feature type="transmembrane region" description="Helical" evidence="1">
    <location>
        <begin position="142"/>
        <end position="166"/>
    </location>
</feature>
<evidence type="ECO:0000313" key="2">
    <source>
        <dbReference type="EMBL" id="MDC8755316.1"/>
    </source>
</evidence>
<gene>
    <name evidence="2" type="ORF">OIK40_11765</name>
</gene>
<protein>
    <recommendedName>
        <fullName evidence="4">Glycosyltransferase RgtA/B/C/D-like domain-containing protein</fullName>
    </recommendedName>
</protein>
<feature type="transmembrane region" description="Helical" evidence="1">
    <location>
        <begin position="101"/>
        <end position="121"/>
    </location>
</feature>
<accession>A0ABT5JS43</accession>
<proteinExistence type="predicted"/>
<dbReference type="Proteomes" id="UP001216558">
    <property type="component" value="Unassembled WGS sequence"/>
</dbReference>
<keyword evidence="1" id="KW-0812">Transmembrane</keyword>
<evidence type="ECO:0000313" key="3">
    <source>
        <dbReference type="Proteomes" id="UP001216558"/>
    </source>
</evidence>
<feature type="transmembrane region" description="Helical" evidence="1">
    <location>
        <begin position="186"/>
        <end position="213"/>
    </location>
</feature>
<feature type="transmembrane region" description="Helical" evidence="1">
    <location>
        <begin position="329"/>
        <end position="346"/>
    </location>
</feature>
<evidence type="ECO:0008006" key="4">
    <source>
        <dbReference type="Google" id="ProtNLM"/>
    </source>
</evidence>
<evidence type="ECO:0000256" key="1">
    <source>
        <dbReference type="SAM" id="Phobius"/>
    </source>
</evidence>
<feature type="transmembrane region" description="Helical" evidence="1">
    <location>
        <begin position="225"/>
        <end position="242"/>
    </location>
</feature>